<feature type="region of interest" description="Disordered" evidence="3">
    <location>
        <begin position="661"/>
        <end position="822"/>
    </location>
</feature>
<dbReference type="GO" id="GO:0008821">
    <property type="term" value="F:crossover junction DNA endonuclease activity"/>
    <property type="evidence" value="ECO:0007669"/>
    <property type="project" value="InterPro"/>
</dbReference>
<dbReference type="InterPro" id="IPR036279">
    <property type="entry name" value="5-3_exonuclease_C_sf"/>
</dbReference>
<feature type="compositionally biased region" description="Basic and acidic residues" evidence="3">
    <location>
        <begin position="794"/>
        <end position="807"/>
    </location>
</feature>
<dbReference type="Pfam" id="PF00752">
    <property type="entry name" value="XPG_N"/>
    <property type="match status" value="1"/>
</dbReference>
<dbReference type="GeneID" id="55991972"/>
<evidence type="ECO:0000256" key="3">
    <source>
        <dbReference type="SAM" id="MobiDB-lite"/>
    </source>
</evidence>
<dbReference type="KEGG" id="trg:TRUGW13939_04471"/>
<dbReference type="InterPro" id="IPR006085">
    <property type="entry name" value="XPG_DNA_repair_N"/>
</dbReference>
<dbReference type="PANTHER" id="PTHR11081">
    <property type="entry name" value="FLAP ENDONUCLEASE FAMILY MEMBER"/>
    <property type="match status" value="1"/>
</dbReference>
<dbReference type="GO" id="GO:0017108">
    <property type="term" value="F:5'-flap endonuclease activity"/>
    <property type="evidence" value="ECO:0007669"/>
    <property type="project" value="TreeGrafter"/>
</dbReference>
<feature type="region of interest" description="Disordered" evidence="3">
    <location>
        <begin position="405"/>
        <end position="441"/>
    </location>
</feature>
<sequence>MGIPGLNKAVGASDRIALSRLAVKHLEATRRPIRIAVDISIWLFQLQAGRGGQNPELRTLFFRLVRLLALPVHPLFVYDGKQKPPFKRGKATTGRSYGSAPIIGLSKILIDLFKFPRHDAPGEAEAECARLQQAGVVDAVMSNDIDTLMFGSTLTVMNFSKEGSTGTTAATHVDCYTTENRLGVEGNVNLNRAGMVLFAMLSGGDYLPSGVTKCGPSLAGEIAKAGFGEDLFEIVYSLESEIKEKLDEWRDRLQYELDENESGYFQCKHKAVRIPDFFPDSQILAFYAKPLVSNDTEIENLRRRLTDAWDHEIDALELRKFVAEFFDWKYRSGARKLVRNIAEPLLLTRLRLGRSPIALHGYGSYIPNQDVPVLQKAYRSRMHFITGGTPQLQVEMIPLDVVGLDLGAEEPNPPPESSQITQPGSQAAEASDEEEVGVTEPSVKTTIGFQLPKKIYNPSEPEKIWVFEAVARLGIPKVVEQWKKQEAEKNAPKKPKPKKTTSTVRKKKVIDPSMKPGGILRFTTVTKPGSGMNADKQTYLLEASTSQSSQSSQKQKSSQYSSQADPQTPSKMGMASQTSQRLHNVMKTPWLSVEDPILQSPVACSLTDGSPSNRRRPRFTTGRPVLGSAESPIRLDLDDNVETCDTSPLSRIKVSYTNVGSSLPLAMTPPSHLESPQPRRSRRSKAQPECKSLEYEELEPLPRPLSLPAPKPCRKPKSLDRQPESQKDVPEPVCTPPPSSSSSSQPTQSTNDDNFPEATAKARRTKTVEKIRTENGFWTVETYEEEITCPSKGEAADKDGKEDDDQKPKKKRIGRVSILDLS</sequence>
<gene>
    <name evidence="6" type="ORF">TRUGW13939_04471</name>
</gene>
<evidence type="ECO:0000313" key="6">
    <source>
        <dbReference type="EMBL" id="QKX57359.1"/>
    </source>
</evidence>
<dbReference type="OrthoDB" id="2959108at2759"/>
<organism evidence="6 7">
    <name type="scientific">Talaromyces rugulosus</name>
    <name type="common">Penicillium rugulosum</name>
    <dbReference type="NCBI Taxonomy" id="121627"/>
    <lineage>
        <taxon>Eukaryota</taxon>
        <taxon>Fungi</taxon>
        <taxon>Dikarya</taxon>
        <taxon>Ascomycota</taxon>
        <taxon>Pezizomycotina</taxon>
        <taxon>Eurotiomycetes</taxon>
        <taxon>Eurotiomycetidae</taxon>
        <taxon>Eurotiales</taxon>
        <taxon>Trichocomaceae</taxon>
        <taxon>Talaromyces</taxon>
        <taxon>Talaromyces sect. Islandici</taxon>
    </lineage>
</organism>
<dbReference type="SMART" id="SM00484">
    <property type="entry name" value="XPGI"/>
    <property type="match status" value="1"/>
</dbReference>
<dbReference type="AlphaFoldDB" id="A0A7H8QTT5"/>
<dbReference type="Pfam" id="PF18380">
    <property type="entry name" value="GEN1_C"/>
    <property type="match status" value="1"/>
</dbReference>
<keyword evidence="2" id="KW-0378">Hydrolase</keyword>
<feature type="compositionally biased region" description="Basic and acidic residues" evidence="3">
    <location>
        <begin position="717"/>
        <end position="730"/>
    </location>
</feature>
<dbReference type="CDD" id="cd09906">
    <property type="entry name" value="H3TH_YEN1"/>
    <property type="match status" value="1"/>
</dbReference>
<name>A0A7H8QTT5_TALRU</name>
<evidence type="ECO:0000256" key="1">
    <source>
        <dbReference type="ARBA" id="ARBA00022722"/>
    </source>
</evidence>
<proteinExistence type="predicted"/>
<dbReference type="FunFam" id="3.40.50.1010:FF:000051">
    <property type="entry name" value="Rad2-like endonuclease, putative (AFU_orthologue AFUA_3G13260)"/>
    <property type="match status" value="1"/>
</dbReference>
<dbReference type="Proteomes" id="UP000509510">
    <property type="component" value="Chromosome II"/>
</dbReference>
<dbReference type="EMBL" id="CP055899">
    <property type="protein sequence ID" value="QKX57359.1"/>
    <property type="molecule type" value="Genomic_DNA"/>
</dbReference>
<feature type="domain" description="XPG N-terminal" evidence="5">
    <location>
        <begin position="1"/>
        <end position="102"/>
    </location>
</feature>
<feature type="compositionally biased region" description="Basic residues" evidence="3">
    <location>
        <begin position="492"/>
        <end position="508"/>
    </location>
</feature>
<dbReference type="InterPro" id="IPR037316">
    <property type="entry name" value="Yen1_H3TH"/>
</dbReference>
<dbReference type="PANTHER" id="PTHR11081:SF75">
    <property type="entry name" value="ENDONUCLEASE, PUTATIVE (AFU_ORTHOLOGUE AFUA_3G13260)-RELATED"/>
    <property type="match status" value="1"/>
</dbReference>
<dbReference type="PRINTS" id="PR00853">
    <property type="entry name" value="XPGRADSUPER"/>
</dbReference>
<feature type="compositionally biased region" description="Low complexity" evidence="3">
    <location>
        <begin position="740"/>
        <end position="750"/>
    </location>
</feature>
<dbReference type="RefSeq" id="XP_035343537.1">
    <property type="nucleotide sequence ID" value="XM_035487644.1"/>
</dbReference>
<dbReference type="InterPro" id="IPR029060">
    <property type="entry name" value="PIN-like_dom_sf"/>
</dbReference>
<dbReference type="SMART" id="SM00485">
    <property type="entry name" value="XPGN"/>
    <property type="match status" value="1"/>
</dbReference>
<reference evidence="7" key="1">
    <citation type="submission" date="2020-06" db="EMBL/GenBank/DDBJ databases">
        <title>A chromosome-scale genome assembly of Talaromyces rugulosus W13939.</title>
        <authorList>
            <person name="Wang B."/>
            <person name="Guo L."/>
            <person name="Ye K."/>
            <person name="Wang L."/>
        </authorList>
    </citation>
    <scope>NUCLEOTIDE SEQUENCE [LARGE SCALE GENOMIC DNA]</scope>
    <source>
        <strain evidence="7">W13939</strain>
    </source>
</reference>
<feature type="region of interest" description="Disordered" evidence="3">
    <location>
        <begin position="602"/>
        <end position="627"/>
    </location>
</feature>
<dbReference type="Gene3D" id="3.40.50.1010">
    <property type="entry name" value="5'-nuclease"/>
    <property type="match status" value="2"/>
</dbReference>
<protein>
    <recommendedName>
        <fullName evidence="8">XPG-I domain-containing protein</fullName>
    </recommendedName>
</protein>
<feature type="compositionally biased region" description="Polar residues" evidence="3">
    <location>
        <begin position="564"/>
        <end position="580"/>
    </location>
</feature>
<dbReference type="CDD" id="cd09870">
    <property type="entry name" value="PIN_YEN1"/>
    <property type="match status" value="1"/>
</dbReference>
<dbReference type="InterPro" id="IPR006086">
    <property type="entry name" value="XPG-I_dom"/>
</dbReference>
<evidence type="ECO:0000259" key="4">
    <source>
        <dbReference type="SMART" id="SM00484"/>
    </source>
</evidence>
<dbReference type="FunFam" id="3.40.50.1010:FF:000037">
    <property type="entry name" value="Rad2-like endonuclease, putative (AFU_orthologue AFUA_3G13260)"/>
    <property type="match status" value="1"/>
</dbReference>
<evidence type="ECO:0000313" key="7">
    <source>
        <dbReference type="Proteomes" id="UP000509510"/>
    </source>
</evidence>
<keyword evidence="7" id="KW-1185">Reference proteome</keyword>
<dbReference type="Gene3D" id="1.10.150.20">
    <property type="entry name" value="5' to 3' exonuclease, C-terminal subdomain"/>
    <property type="match status" value="1"/>
</dbReference>
<dbReference type="SUPFAM" id="SSF47807">
    <property type="entry name" value="5' to 3' exonuclease, C-terminal subdomain"/>
    <property type="match status" value="1"/>
</dbReference>
<evidence type="ECO:0000256" key="2">
    <source>
        <dbReference type="ARBA" id="ARBA00022801"/>
    </source>
</evidence>
<feature type="compositionally biased region" description="Low complexity" evidence="3">
    <location>
        <begin position="544"/>
        <end position="563"/>
    </location>
</feature>
<dbReference type="InterPro" id="IPR006084">
    <property type="entry name" value="XPG/Rad2"/>
</dbReference>
<feature type="compositionally biased region" description="Pro residues" evidence="3">
    <location>
        <begin position="701"/>
        <end position="711"/>
    </location>
</feature>
<evidence type="ECO:0008006" key="8">
    <source>
        <dbReference type="Google" id="ProtNLM"/>
    </source>
</evidence>
<feature type="domain" description="XPG-I" evidence="4">
    <location>
        <begin position="111"/>
        <end position="184"/>
    </location>
</feature>
<dbReference type="Pfam" id="PF00867">
    <property type="entry name" value="XPG_I"/>
    <property type="match status" value="1"/>
</dbReference>
<feature type="region of interest" description="Disordered" evidence="3">
    <location>
        <begin position="485"/>
        <end position="580"/>
    </location>
</feature>
<evidence type="ECO:0000259" key="5">
    <source>
        <dbReference type="SMART" id="SM00485"/>
    </source>
</evidence>
<accession>A0A7H8QTT5</accession>
<dbReference type="InterPro" id="IPR041177">
    <property type="entry name" value="GEN1_C"/>
</dbReference>
<dbReference type="GO" id="GO:0006281">
    <property type="term" value="P:DNA repair"/>
    <property type="evidence" value="ECO:0007669"/>
    <property type="project" value="UniProtKB-ARBA"/>
</dbReference>
<dbReference type="SUPFAM" id="SSF88723">
    <property type="entry name" value="PIN domain-like"/>
    <property type="match status" value="1"/>
</dbReference>
<keyword evidence="1" id="KW-0540">Nuclease</keyword>